<evidence type="ECO:0000259" key="5">
    <source>
        <dbReference type="PROSITE" id="PS50931"/>
    </source>
</evidence>
<dbReference type="GO" id="GO:0032993">
    <property type="term" value="C:protein-DNA complex"/>
    <property type="evidence" value="ECO:0007669"/>
    <property type="project" value="TreeGrafter"/>
</dbReference>
<proteinExistence type="inferred from homology"/>
<evidence type="ECO:0000256" key="4">
    <source>
        <dbReference type="ARBA" id="ARBA00023163"/>
    </source>
</evidence>
<dbReference type="FunFam" id="1.10.10.10:FF:000001">
    <property type="entry name" value="LysR family transcriptional regulator"/>
    <property type="match status" value="1"/>
</dbReference>
<dbReference type="Pfam" id="PF03466">
    <property type="entry name" value="LysR_substrate"/>
    <property type="match status" value="1"/>
</dbReference>
<gene>
    <name evidence="6" type="ORF">FB391_1154</name>
</gene>
<comment type="similarity">
    <text evidence="1">Belongs to the LysR transcriptional regulatory family.</text>
</comment>
<keyword evidence="4" id="KW-0804">Transcription</keyword>
<dbReference type="SUPFAM" id="SSF53850">
    <property type="entry name" value="Periplasmic binding protein-like II"/>
    <property type="match status" value="1"/>
</dbReference>
<dbReference type="PRINTS" id="PR00039">
    <property type="entry name" value="HTHLYSR"/>
</dbReference>
<dbReference type="SUPFAM" id="SSF46785">
    <property type="entry name" value="Winged helix' DNA-binding domain"/>
    <property type="match status" value="1"/>
</dbReference>
<evidence type="ECO:0000256" key="3">
    <source>
        <dbReference type="ARBA" id="ARBA00023125"/>
    </source>
</evidence>
<accession>A0A543FLX1</accession>
<organism evidence="6 7">
    <name type="scientific">Microbacterium kyungheense</name>
    <dbReference type="NCBI Taxonomy" id="1263636"/>
    <lineage>
        <taxon>Bacteria</taxon>
        <taxon>Bacillati</taxon>
        <taxon>Actinomycetota</taxon>
        <taxon>Actinomycetes</taxon>
        <taxon>Micrococcales</taxon>
        <taxon>Microbacteriaceae</taxon>
        <taxon>Microbacterium</taxon>
    </lineage>
</organism>
<keyword evidence="7" id="KW-1185">Reference proteome</keyword>
<protein>
    <submittedName>
        <fullName evidence="6">DNA-binding transcriptional LysR family regulator</fullName>
    </submittedName>
</protein>
<dbReference type="InterPro" id="IPR036390">
    <property type="entry name" value="WH_DNA-bd_sf"/>
</dbReference>
<dbReference type="Proteomes" id="UP000320235">
    <property type="component" value="Unassembled WGS sequence"/>
</dbReference>
<sequence length="319" mass="35725">MDLDLRLVRYFVVVADELHFGRAAARLHISQPALSKQIRRLESDLGFRLLTRDSRHVALTPDGARFLRDARVLIAHATRMTRAEDAGIRIAHIFDLDTSRLVVDAFAARFPDVAVIASSMDSQRQLDALMNGLLDVAILRVTPGMTAAHPEGWRHRPLRLEPFRLVGRRGERECATVSLNERPIEVFGDPRGSALFNAHGEYLSAFESDAALTLSWLGNPGTFDQCLARMERAPAGAYLLEFDSYAQRYRRFGMPLHHPAELQPVYPWSIAWRDEPLSAATAAFLAVAADVAAERRWLEPDTSAPLWQPPSAEAVRTLR</sequence>
<dbReference type="Gene3D" id="3.40.190.10">
    <property type="entry name" value="Periplasmic binding protein-like II"/>
    <property type="match status" value="2"/>
</dbReference>
<dbReference type="InterPro" id="IPR000847">
    <property type="entry name" value="LysR_HTH_N"/>
</dbReference>
<comment type="caution">
    <text evidence="6">The sequence shown here is derived from an EMBL/GenBank/DDBJ whole genome shotgun (WGS) entry which is preliminary data.</text>
</comment>
<dbReference type="Gene3D" id="1.10.10.10">
    <property type="entry name" value="Winged helix-like DNA-binding domain superfamily/Winged helix DNA-binding domain"/>
    <property type="match status" value="1"/>
</dbReference>
<keyword evidence="3 6" id="KW-0238">DNA-binding</keyword>
<evidence type="ECO:0000256" key="1">
    <source>
        <dbReference type="ARBA" id="ARBA00009437"/>
    </source>
</evidence>
<dbReference type="InterPro" id="IPR005119">
    <property type="entry name" value="LysR_subst-bd"/>
</dbReference>
<dbReference type="PANTHER" id="PTHR30346:SF0">
    <property type="entry name" value="HCA OPERON TRANSCRIPTIONAL ACTIVATOR HCAR"/>
    <property type="match status" value="1"/>
</dbReference>
<dbReference type="AlphaFoldDB" id="A0A543FLX1"/>
<dbReference type="Pfam" id="PF00126">
    <property type="entry name" value="HTH_1"/>
    <property type="match status" value="1"/>
</dbReference>
<dbReference type="GO" id="GO:0003700">
    <property type="term" value="F:DNA-binding transcription factor activity"/>
    <property type="evidence" value="ECO:0007669"/>
    <property type="project" value="InterPro"/>
</dbReference>
<dbReference type="InterPro" id="IPR036388">
    <property type="entry name" value="WH-like_DNA-bd_sf"/>
</dbReference>
<dbReference type="EMBL" id="VFPE01000001">
    <property type="protein sequence ID" value="TQM34860.1"/>
    <property type="molecule type" value="Genomic_DNA"/>
</dbReference>
<evidence type="ECO:0000313" key="6">
    <source>
        <dbReference type="EMBL" id="TQM34860.1"/>
    </source>
</evidence>
<dbReference type="PANTHER" id="PTHR30346">
    <property type="entry name" value="TRANSCRIPTIONAL DUAL REGULATOR HCAR-RELATED"/>
    <property type="match status" value="1"/>
</dbReference>
<name>A0A543FLX1_9MICO</name>
<evidence type="ECO:0000313" key="7">
    <source>
        <dbReference type="Proteomes" id="UP000320235"/>
    </source>
</evidence>
<dbReference type="GO" id="GO:0003677">
    <property type="term" value="F:DNA binding"/>
    <property type="evidence" value="ECO:0007669"/>
    <property type="project" value="UniProtKB-KW"/>
</dbReference>
<dbReference type="PROSITE" id="PS50931">
    <property type="entry name" value="HTH_LYSR"/>
    <property type="match status" value="1"/>
</dbReference>
<dbReference type="RefSeq" id="WP_141893429.1">
    <property type="nucleotide sequence ID" value="NZ_BAABLH010000005.1"/>
</dbReference>
<evidence type="ECO:0000256" key="2">
    <source>
        <dbReference type="ARBA" id="ARBA00023015"/>
    </source>
</evidence>
<feature type="domain" description="HTH lysR-type" evidence="5">
    <location>
        <begin position="3"/>
        <end position="60"/>
    </location>
</feature>
<keyword evidence="2" id="KW-0805">Transcription regulation</keyword>
<reference evidence="6 7" key="1">
    <citation type="submission" date="2019-06" db="EMBL/GenBank/DDBJ databases">
        <title>Sequencing the genomes of 1000 actinobacteria strains.</title>
        <authorList>
            <person name="Klenk H.-P."/>
        </authorList>
    </citation>
    <scope>NUCLEOTIDE SEQUENCE [LARGE SCALE GENOMIC DNA]</scope>
    <source>
        <strain evidence="6 7">DSM 105492</strain>
    </source>
</reference>
<dbReference type="OrthoDB" id="3636008at2"/>